<reference evidence="1 2" key="1">
    <citation type="submission" date="2019-05" db="EMBL/GenBank/DDBJ databases">
        <title>Ruegeria sp. nov., isolated from tidal flat.</title>
        <authorList>
            <person name="Kim W."/>
        </authorList>
    </citation>
    <scope>NUCLEOTIDE SEQUENCE [LARGE SCALE GENOMIC DNA]</scope>
    <source>
        <strain evidence="1 2">CAU 1488</strain>
    </source>
</reference>
<accession>A0ABY2WU23</accession>
<evidence type="ECO:0008006" key="3">
    <source>
        <dbReference type="Google" id="ProtNLM"/>
    </source>
</evidence>
<dbReference type="Proteomes" id="UP001193035">
    <property type="component" value="Unassembled WGS sequence"/>
</dbReference>
<keyword evidence="2" id="KW-1185">Reference proteome</keyword>
<organism evidence="1 2">
    <name type="scientific">Ruegeria sediminis</name>
    <dbReference type="NCBI Taxonomy" id="2583820"/>
    <lineage>
        <taxon>Bacteria</taxon>
        <taxon>Pseudomonadati</taxon>
        <taxon>Pseudomonadota</taxon>
        <taxon>Alphaproteobacteria</taxon>
        <taxon>Rhodobacterales</taxon>
        <taxon>Roseobacteraceae</taxon>
        <taxon>Ruegeria</taxon>
    </lineage>
</organism>
<comment type="caution">
    <text evidence="1">The sequence shown here is derived from an EMBL/GenBank/DDBJ whole genome shotgun (WGS) entry which is preliminary data.</text>
</comment>
<protein>
    <recommendedName>
        <fullName evidence="3">ParB/Sulfiredoxin domain-containing protein</fullName>
    </recommendedName>
</protein>
<proteinExistence type="predicted"/>
<dbReference type="RefSeq" id="WP_138844005.1">
    <property type="nucleotide sequence ID" value="NZ_VCPD01000006.1"/>
</dbReference>
<sequence>MLDKTLTNLDHRQIALDPTFRHRSGPNSETHLAALRKTLRNTGRLDAILVWQEVDANGGPTGRLVLLDGNYRLGAYQAEQFNGKIEGSGIPALLLKCSRIEAHLAALAANSKDTLPLTMQERLNAAWGLVRVYRNAISKPRLARASGVAERTVANMRQQLRKFDEAKEMPDGNWLIDRRFPVKSDFTPPSDEARRHMVEALSQALRAALNEVRTRDVEIVGDALQQALGPRQFALVADYLGAGDADDDGGTGWMVPDEFDVELQEDHNYPDF</sequence>
<dbReference type="EMBL" id="VCPD01000006">
    <property type="protein sequence ID" value="TMV05511.1"/>
    <property type="molecule type" value="Genomic_DNA"/>
</dbReference>
<name>A0ABY2WU23_9RHOB</name>
<evidence type="ECO:0000313" key="1">
    <source>
        <dbReference type="EMBL" id="TMV05511.1"/>
    </source>
</evidence>
<gene>
    <name evidence="1" type="ORF">FGK63_15805</name>
</gene>
<evidence type="ECO:0000313" key="2">
    <source>
        <dbReference type="Proteomes" id="UP001193035"/>
    </source>
</evidence>